<dbReference type="EMBL" id="JRNE01000040">
    <property type="protein sequence ID" value="KGF17383.1"/>
    <property type="molecule type" value="Genomic_DNA"/>
</dbReference>
<comment type="caution">
    <text evidence="2">The sequence shown here is derived from an EMBL/GenBank/DDBJ whole genome shotgun (WGS) entry which is preliminary data.</text>
</comment>
<gene>
    <name evidence="2" type="ORF">HMPREF1650_04270</name>
</gene>
<dbReference type="Proteomes" id="UP000029548">
    <property type="component" value="Unassembled WGS sequence"/>
</dbReference>
<protein>
    <submittedName>
        <fullName evidence="2">Uncharacterized protein</fullName>
    </submittedName>
</protein>
<proteinExistence type="predicted"/>
<reference evidence="2 3" key="1">
    <citation type="submission" date="2014-07" db="EMBL/GenBank/DDBJ databases">
        <authorList>
            <person name="McCorrison J."/>
            <person name="Sanka R."/>
            <person name="Torralba M."/>
            <person name="Gillis M."/>
            <person name="Haft D.H."/>
            <person name="Methe B."/>
            <person name="Sutton G."/>
            <person name="Nelson K.E."/>
        </authorList>
    </citation>
    <scope>NUCLEOTIDE SEQUENCE [LARGE SCALE GENOMIC DNA]</scope>
    <source>
        <strain evidence="2 3">DNF00450</strain>
    </source>
</reference>
<evidence type="ECO:0000256" key="1">
    <source>
        <dbReference type="SAM" id="MobiDB-lite"/>
    </source>
</evidence>
<feature type="region of interest" description="Disordered" evidence="1">
    <location>
        <begin position="54"/>
        <end position="74"/>
    </location>
</feature>
<dbReference type="AlphaFoldDB" id="A0A095Y550"/>
<evidence type="ECO:0000313" key="3">
    <source>
        <dbReference type="Proteomes" id="UP000029548"/>
    </source>
</evidence>
<organism evidence="2 3">
    <name type="scientific">Corynebacterium freneyi DNF00450</name>
    <dbReference type="NCBI Taxonomy" id="1287475"/>
    <lineage>
        <taxon>Bacteria</taxon>
        <taxon>Bacillati</taxon>
        <taxon>Actinomycetota</taxon>
        <taxon>Actinomycetes</taxon>
        <taxon>Mycobacteriales</taxon>
        <taxon>Corynebacteriaceae</taxon>
        <taxon>Corynebacterium</taxon>
    </lineage>
</organism>
<sequence length="74" mass="7295">MTPTTARAVTAGLVGAAITAVGMAVVLLAAHDPAPAPAPTTTTTVTTTVTTPVAPCDGPECPPWPSLDQGDENQ</sequence>
<evidence type="ECO:0000313" key="2">
    <source>
        <dbReference type="EMBL" id="KGF17383.1"/>
    </source>
</evidence>
<accession>A0A095Y550</accession>
<name>A0A095Y550_9CORY</name>